<evidence type="ECO:0008006" key="3">
    <source>
        <dbReference type="Google" id="ProtNLM"/>
    </source>
</evidence>
<keyword evidence="2" id="KW-1185">Reference proteome</keyword>
<dbReference type="Gene3D" id="3.30.460.40">
    <property type="match status" value="1"/>
</dbReference>
<dbReference type="RefSeq" id="WP_157390196.1">
    <property type="nucleotide sequence ID" value="NZ_WRPP01000005.1"/>
</dbReference>
<organism evidence="1 2">
    <name type="scientific">Nocardia terrae</name>
    <dbReference type="NCBI Taxonomy" id="2675851"/>
    <lineage>
        <taxon>Bacteria</taxon>
        <taxon>Bacillati</taxon>
        <taxon>Actinomycetota</taxon>
        <taxon>Actinomycetes</taxon>
        <taxon>Mycobacteriales</taxon>
        <taxon>Nocardiaceae</taxon>
        <taxon>Nocardia</taxon>
    </lineage>
</organism>
<gene>
    <name evidence="1" type="ORF">GPX89_25515</name>
</gene>
<sequence>MARAIDRLLDTVTRTLHVLRDNDIPCALTGDYAMYARGGPVTEVHSEVDVLVRPADLARGLSALAAAGLRPPLPIADPERTTLYDHDIRVDLVSRPNYRPVTDELLDRADALLLGSTAAPVVTVADFLVDELIVADPHRLDFTRLLHIARELRAQIDWGRVRAETGASPYARAFLGLLDDLGVSDGRCEQGSTAV</sequence>
<evidence type="ECO:0000313" key="1">
    <source>
        <dbReference type="EMBL" id="MVU80596.1"/>
    </source>
</evidence>
<dbReference type="AlphaFoldDB" id="A0A7K1V1T4"/>
<accession>A0A7K1V1T4</accession>
<comment type="caution">
    <text evidence="1">The sequence shown here is derived from an EMBL/GenBank/DDBJ whole genome shotgun (WGS) entry which is preliminary data.</text>
</comment>
<name>A0A7K1V1T4_9NOCA</name>
<proteinExistence type="predicted"/>
<dbReference type="Proteomes" id="UP000466794">
    <property type="component" value="Unassembled WGS sequence"/>
</dbReference>
<dbReference type="EMBL" id="WRPP01000005">
    <property type="protein sequence ID" value="MVU80596.1"/>
    <property type="molecule type" value="Genomic_DNA"/>
</dbReference>
<reference evidence="1 2" key="1">
    <citation type="submission" date="2019-12" db="EMBL/GenBank/DDBJ databases">
        <title>Nocardia sp. nov. ET3-3 isolated from soil.</title>
        <authorList>
            <person name="Kanchanasin P."/>
            <person name="Tanasupawat S."/>
            <person name="Yuki M."/>
            <person name="Kudo T."/>
        </authorList>
    </citation>
    <scope>NUCLEOTIDE SEQUENCE [LARGE SCALE GENOMIC DNA]</scope>
    <source>
        <strain evidence="1 2">ET3-3</strain>
    </source>
</reference>
<protein>
    <recommendedName>
        <fullName evidence="3">Nucleotidyltransferase family protein</fullName>
    </recommendedName>
</protein>
<evidence type="ECO:0000313" key="2">
    <source>
        <dbReference type="Proteomes" id="UP000466794"/>
    </source>
</evidence>
<dbReference type="SUPFAM" id="SSF81301">
    <property type="entry name" value="Nucleotidyltransferase"/>
    <property type="match status" value="1"/>
</dbReference>
<dbReference type="InterPro" id="IPR043519">
    <property type="entry name" value="NT_sf"/>
</dbReference>